<sequence length="128" mass="13261">MPEQARPTADSGIREEVGAAAGAGEPALGVLDSSRPFDCLAVGRRCPVESVGVAVPKEVLAPAGNAVNKLHGHPISVREGFGALLAQFLTGITKALTPATDDVVVLIAKRKAPMWRVVRGIESTLGEQ</sequence>
<reference evidence="1 2" key="1">
    <citation type="journal article" date="2020" name="Int. J. Syst. Evol. Microbiol.">
        <title>Reclassification of Streptomyces castelarensis and Streptomyces sporoclivatus as later heterotypic synonyms of Streptomyces antimycoticus.</title>
        <authorList>
            <person name="Komaki H."/>
            <person name="Tamura T."/>
        </authorList>
    </citation>
    <scope>NUCLEOTIDE SEQUENCE [LARGE SCALE GENOMIC DNA]</scope>
    <source>
        <strain evidence="1 2">NBRC 100767</strain>
    </source>
</reference>
<protein>
    <submittedName>
        <fullName evidence="1">Uncharacterized protein</fullName>
    </submittedName>
</protein>
<proteinExistence type="predicted"/>
<organism evidence="1 2">
    <name type="scientific">Streptomyces antimycoticus</name>
    <dbReference type="NCBI Taxonomy" id="68175"/>
    <lineage>
        <taxon>Bacteria</taxon>
        <taxon>Bacillati</taxon>
        <taxon>Actinomycetota</taxon>
        <taxon>Actinomycetes</taxon>
        <taxon>Kitasatosporales</taxon>
        <taxon>Streptomycetaceae</taxon>
        <taxon>Streptomyces</taxon>
        <taxon>Streptomyces violaceusniger group</taxon>
    </lineage>
</organism>
<dbReference type="Proteomes" id="UP000463951">
    <property type="component" value="Chromosome"/>
</dbReference>
<evidence type="ECO:0000313" key="1">
    <source>
        <dbReference type="EMBL" id="BBJ38236.1"/>
    </source>
</evidence>
<dbReference type="EMBL" id="AP019620">
    <property type="protein sequence ID" value="BBJ38236.1"/>
    <property type="molecule type" value="Genomic_DNA"/>
</dbReference>
<dbReference type="AlphaFoldDB" id="A0A499UNN8"/>
<accession>A0A499UNN8</accession>
<gene>
    <name evidence="1" type="ORF">SSPO_009540</name>
</gene>
<evidence type="ECO:0000313" key="2">
    <source>
        <dbReference type="Proteomes" id="UP000463951"/>
    </source>
</evidence>
<name>A0A499UNN8_9ACTN</name>